<dbReference type="PROSITE" id="PS50280">
    <property type="entry name" value="SET"/>
    <property type="match status" value="1"/>
</dbReference>
<dbReference type="PANTHER" id="PTHR45660:SF46">
    <property type="entry name" value="HISTONE-LYSINE N-METHYLTRANSFERASE, H3 LYSINE-9 SPECIFIC SUVH6"/>
    <property type="match status" value="1"/>
</dbReference>
<dbReference type="Pfam" id="PF05033">
    <property type="entry name" value="Pre-SET"/>
    <property type="match status" value="1"/>
</dbReference>
<feature type="compositionally biased region" description="Basic and acidic residues" evidence="6">
    <location>
        <begin position="534"/>
        <end position="543"/>
    </location>
</feature>
<dbReference type="Gene3D" id="2.170.270.10">
    <property type="entry name" value="SET domain"/>
    <property type="match status" value="1"/>
</dbReference>
<evidence type="ECO:0000256" key="3">
    <source>
        <dbReference type="ARBA" id="ARBA00022853"/>
    </source>
</evidence>
<keyword evidence="2" id="KW-0158">Chromosome</keyword>
<evidence type="ECO:0000313" key="11">
    <source>
        <dbReference type="Proteomes" id="UP000823775"/>
    </source>
</evidence>
<keyword evidence="11" id="KW-1185">Reference proteome</keyword>
<dbReference type="PROSITE" id="PS51015">
    <property type="entry name" value="YDG"/>
    <property type="match status" value="1"/>
</dbReference>
<proteinExistence type="predicted"/>
<feature type="domain" description="Pre-SET" evidence="8">
    <location>
        <begin position="827"/>
        <end position="887"/>
    </location>
</feature>
<evidence type="ECO:0000256" key="4">
    <source>
        <dbReference type="ARBA" id="ARBA00023242"/>
    </source>
</evidence>
<dbReference type="InterPro" id="IPR036987">
    <property type="entry name" value="SRA-YDG_sf"/>
</dbReference>
<gene>
    <name evidence="10" type="ORF">HAX54_003467</name>
</gene>
<dbReference type="Pfam" id="PF02182">
    <property type="entry name" value="SAD_SRA"/>
    <property type="match status" value="1"/>
</dbReference>
<dbReference type="Pfam" id="PF00856">
    <property type="entry name" value="SET"/>
    <property type="match status" value="1"/>
</dbReference>
<dbReference type="SUPFAM" id="SSF88697">
    <property type="entry name" value="PUA domain-like"/>
    <property type="match status" value="1"/>
</dbReference>
<keyword evidence="4 5" id="KW-0539">Nucleus</keyword>
<dbReference type="InterPro" id="IPR007728">
    <property type="entry name" value="Pre-SET_dom"/>
</dbReference>
<dbReference type="InterPro" id="IPR015947">
    <property type="entry name" value="PUA-like_sf"/>
</dbReference>
<name>A0ABS8T6G9_DATST</name>
<dbReference type="InterPro" id="IPR025794">
    <property type="entry name" value="H3-K9-MeTrfase_plant"/>
</dbReference>
<evidence type="ECO:0000259" key="7">
    <source>
        <dbReference type="PROSITE" id="PS50280"/>
    </source>
</evidence>
<dbReference type="PROSITE" id="PS51575">
    <property type="entry name" value="SAM_MT43_SUVAR39_2"/>
    <property type="match status" value="1"/>
</dbReference>
<dbReference type="Proteomes" id="UP000823775">
    <property type="component" value="Unassembled WGS sequence"/>
</dbReference>
<evidence type="ECO:0000313" key="10">
    <source>
        <dbReference type="EMBL" id="MCD7466620.1"/>
    </source>
</evidence>
<dbReference type="SMART" id="SM00317">
    <property type="entry name" value="SET"/>
    <property type="match status" value="1"/>
</dbReference>
<feature type="region of interest" description="Disordered" evidence="6">
    <location>
        <begin position="400"/>
        <end position="448"/>
    </location>
</feature>
<dbReference type="InterPro" id="IPR046341">
    <property type="entry name" value="SET_dom_sf"/>
</dbReference>
<evidence type="ECO:0000259" key="8">
    <source>
        <dbReference type="PROSITE" id="PS50867"/>
    </source>
</evidence>
<dbReference type="PANTHER" id="PTHR45660">
    <property type="entry name" value="HISTONE-LYSINE N-METHYLTRANSFERASE SETMAR"/>
    <property type="match status" value="1"/>
</dbReference>
<keyword evidence="3" id="KW-0156">Chromatin regulator</keyword>
<evidence type="ECO:0000259" key="9">
    <source>
        <dbReference type="PROSITE" id="PS51015"/>
    </source>
</evidence>
<dbReference type="InterPro" id="IPR003105">
    <property type="entry name" value="SRA_YDG"/>
</dbReference>
<comment type="subcellular location">
    <subcellularLocation>
        <location evidence="1">Chromosome</location>
    </subcellularLocation>
    <subcellularLocation>
        <location evidence="5">Nucleus</location>
    </subcellularLocation>
</comment>
<protein>
    <submittedName>
        <fullName evidence="10">Uncharacterized protein</fullName>
    </submittedName>
</protein>
<dbReference type="InterPro" id="IPR051357">
    <property type="entry name" value="H3K9_HMTase_SUVAR3-9"/>
</dbReference>
<feature type="domain" description="SET" evidence="7">
    <location>
        <begin position="890"/>
        <end position="1026"/>
    </location>
</feature>
<evidence type="ECO:0000256" key="6">
    <source>
        <dbReference type="SAM" id="MobiDB-lite"/>
    </source>
</evidence>
<sequence>MVSFSNDGLPDQCVKKRPSVNDYQTLHSGTTPKHKVQKVWGAGDFPPGYSRNAPKVDLKHKENAVVSVSENMADTLEAHGDSGPNTGVEFCSVEVVDCLVDMEENEELDKLAGNALARTTHVIENELDEPTSHDRSLGFELSKDPENSEMSLLKKAKVIRYDELGTEVDVERRSFLVENVVGVYKDHVPHPGSMTNTAIPVCDVKTLSLPQGPIKNGSVEDNISPLPKKKYRHRRVFAVRDFPPFCGRNAPKPTELDRLGGSEASKRVIVSAKVVTENEVIETSKNVMDSGTLPVRLTASQEADSRSEIEVTGSKYSLMERAKVRIKDPKGIQDNYIRRSQLERTVMLPETVTKKENDDTGKIVRKEIIVNSRNEREKATTARHGFGSGDKIIRPIVHGLTDEPYSSRKQRKQTPRPNVQDLMDETYSDWRQKKKTSVDGLKSRNPVQKPNMYRQKTSLVVARKSIPKPKFRERRFGRSKSGFVGEAVPGYSSALVASNDGTRDLNCEALPEDSPIGQGKSEFDVTRPPFDPKGSSRSDARSKVRETLRLFQSHCRKLLQGEESKPRPGEVDTKKKDTKIKRIDLHAAKIVKEKGKEVNTGLQILGEVPGVEVGDAFQYRVELALVGVHRLYQAGIDFLNDGGLLVATSIVASGAYDDDLGDADELIYSGQGGNVVGKVKSPVDQKLVKGNLALKNSIATRNPVRVIRGSKETRISESDGRTSLVTTYVYDGLYTVENYWTERGPHGKMVFMFKLVRIPGQPELTWKEVKSSKKSKARHGVCVPDITGGKESLPITAVNTIDGEKPPPFKYIKNMMYPVGFRHAPPKGCDCIGRCSDARRCSCAVKNGGEIPYNRNGAIVEEKEIVYECGPYCKCPPSCYNRVSQHGIKIPLEIFKTDKRGWGVRALTSISSGTFICEYAGQLLEDTEAERRIGKDEYLFDIGQKYSGCTVNSSGQANLNGLVEEGGYTIDAARYGNVGRFINHSCSPNLYAQNVVYDHKDKRMPHIMLFAADNIPPLKELSYHYNYSVDQICDSSGKIKGVCSWKQKPVRADPYDPTIRTDNFCTSTQPFYVILDVFGQVNLLSHLLA</sequence>
<dbReference type="SMART" id="SM00466">
    <property type="entry name" value="SRA"/>
    <property type="match status" value="1"/>
</dbReference>
<reference evidence="10 11" key="1">
    <citation type="journal article" date="2021" name="BMC Genomics">
        <title>Datura genome reveals duplications of psychoactive alkaloid biosynthetic genes and high mutation rate following tissue culture.</title>
        <authorList>
            <person name="Rajewski A."/>
            <person name="Carter-House D."/>
            <person name="Stajich J."/>
            <person name="Litt A."/>
        </authorList>
    </citation>
    <scope>NUCLEOTIDE SEQUENCE [LARGE SCALE GENOMIC DNA]</scope>
    <source>
        <strain evidence="10">AR-01</strain>
    </source>
</reference>
<comment type="caution">
    <text evidence="10">The sequence shown here is derived from an EMBL/GenBank/DDBJ whole genome shotgun (WGS) entry which is preliminary data.</text>
</comment>
<dbReference type="Gene3D" id="2.30.280.10">
    <property type="entry name" value="SRA-YDG"/>
    <property type="match status" value="1"/>
</dbReference>
<organism evidence="10 11">
    <name type="scientific">Datura stramonium</name>
    <name type="common">Jimsonweed</name>
    <name type="synonym">Common thornapple</name>
    <dbReference type="NCBI Taxonomy" id="4076"/>
    <lineage>
        <taxon>Eukaryota</taxon>
        <taxon>Viridiplantae</taxon>
        <taxon>Streptophyta</taxon>
        <taxon>Embryophyta</taxon>
        <taxon>Tracheophyta</taxon>
        <taxon>Spermatophyta</taxon>
        <taxon>Magnoliopsida</taxon>
        <taxon>eudicotyledons</taxon>
        <taxon>Gunneridae</taxon>
        <taxon>Pentapetalae</taxon>
        <taxon>asterids</taxon>
        <taxon>lamiids</taxon>
        <taxon>Solanales</taxon>
        <taxon>Solanaceae</taxon>
        <taxon>Solanoideae</taxon>
        <taxon>Datureae</taxon>
        <taxon>Datura</taxon>
    </lineage>
</organism>
<feature type="region of interest" description="Disordered" evidence="6">
    <location>
        <begin position="512"/>
        <end position="543"/>
    </location>
</feature>
<dbReference type="SMART" id="SM00468">
    <property type="entry name" value="PreSET"/>
    <property type="match status" value="1"/>
</dbReference>
<evidence type="ECO:0000256" key="2">
    <source>
        <dbReference type="ARBA" id="ARBA00022454"/>
    </source>
</evidence>
<accession>A0ABS8T6G9</accession>
<evidence type="ECO:0000256" key="5">
    <source>
        <dbReference type="PROSITE-ProRule" id="PRU00358"/>
    </source>
</evidence>
<dbReference type="EMBL" id="JACEIK010001159">
    <property type="protein sequence ID" value="MCD7466620.1"/>
    <property type="molecule type" value="Genomic_DNA"/>
</dbReference>
<dbReference type="SUPFAM" id="SSF82199">
    <property type="entry name" value="SET domain"/>
    <property type="match status" value="1"/>
</dbReference>
<dbReference type="InterPro" id="IPR001214">
    <property type="entry name" value="SET_dom"/>
</dbReference>
<evidence type="ECO:0000256" key="1">
    <source>
        <dbReference type="ARBA" id="ARBA00004286"/>
    </source>
</evidence>
<feature type="domain" description="YDG" evidence="9">
    <location>
        <begin position="606"/>
        <end position="757"/>
    </location>
</feature>
<dbReference type="PROSITE" id="PS50867">
    <property type="entry name" value="PRE_SET"/>
    <property type="match status" value="1"/>
</dbReference>